<evidence type="ECO:0000313" key="1">
    <source>
        <dbReference type="EMBL" id="SCY76389.1"/>
    </source>
</evidence>
<accession>A0A1G5ILC9</accession>
<keyword evidence="2" id="KW-1185">Reference proteome</keyword>
<dbReference type="RefSeq" id="WP_278278221.1">
    <property type="nucleotide sequence ID" value="NZ_FMUS01000015.1"/>
</dbReference>
<sequence length="43" mass="5077">MVEVIGSGLLVLVVYFYFDFQSKVNKLEKRVQDLENKINKRSE</sequence>
<organism evidence="1 2">
    <name type="scientific">Alkaliphilus peptidifermentans DSM 18978</name>
    <dbReference type="NCBI Taxonomy" id="1120976"/>
    <lineage>
        <taxon>Bacteria</taxon>
        <taxon>Bacillati</taxon>
        <taxon>Bacillota</taxon>
        <taxon>Clostridia</taxon>
        <taxon>Peptostreptococcales</taxon>
        <taxon>Natronincolaceae</taxon>
        <taxon>Alkaliphilus</taxon>
    </lineage>
</organism>
<dbReference type="AlphaFoldDB" id="A0A1G5ILC9"/>
<reference evidence="1 2" key="1">
    <citation type="submission" date="2016-10" db="EMBL/GenBank/DDBJ databases">
        <authorList>
            <person name="de Groot N.N."/>
        </authorList>
    </citation>
    <scope>NUCLEOTIDE SEQUENCE [LARGE SCALE GENOMIC DNA]</scope>
    <source>
        <strain evidence="1 2">DSM 18978</strain>
    </source>
</reference>
<dbReference type="STRING" id="1120976.SAMN03080606_02423"/>
<evidence type="ECO:0000313" key="2">
    <source>
        <dbReference type="Proteomes" id="UP000198636"/>
    </source>
</evidence>
<dbReference type="Proteomes" id="UP000198636">
    <property type="component" value="Unassembled WGS sequence"/>
</dbReference>
<proteinExistence type="predicted"/>
<name>A0A1G5ILC9_9FIRM</name>
<protein>
    <submittedName>
        <fullName evidence="1">Uncharacterized protein</fullName>
    </submittedName>
</protein>
<dbReference type="EMBL" id="FMUS01000015">
    <property type="protein sequence ID" value="SCY76389.1"/>
    <property type="molecule type" value="Genomic_DNA"/>
</dbReference>
<gene>
    <name evidence="1" type="ORF">SAMN03080606_02423</name>
</gene>